<dbReference type="SUPFAM" id="SSF50242">
    <property type="entry name" value="TIMP-like"/>
    <property type="match status" value="1"/>
</dbReference>
<accession>A0A2K1E4F6</accession>
<dbReference type="Gene3D" id="2.40.50.120">
    <property type="match status" value="1"/>
</dbReference>
<reference evidence="1 2" key="1">
    <citation type="submission" date="2018-01" db="EMBL/GenBank/DDBJ databases">
        <title>The draft genome of Hanstruepera neustonica JCM19743.</title>
        <authorList>
            <person name="He R.-H."/>
            <person name="Du Z.-J."/>
        </authorList>
    </citation>
    <scope>NUCLEOTIDE SEQUENCE [LARGE SCALE GENOMIC DNA]</scope>
    <source>
        <strain evidence="1 2">JCM19743</strain>
    </source>
</reference>
<dbReference type="OrthoDB" id="824130at2"/>
<organism evidence="1 2">
    <name type="scientific">Hanstruepera neustonica</name>
    <dbReference type="NCBI Taxonomy" id="1445657"/>
    <lineage>
        <taxon>Bacteria</taxon>
        <taxon>Pseudomonadati</taxon>
        <taxon>Bacteroidota</taxon>
        <taxon>Flavobacteriia</taxon>
        <taxon>Flavobacteriales</taxon>
        <taxon>Flavobacteriaceae</taxon>
        <taxon>Hanstruepera</taxon>
    </lineage>
</organism>
<dbReference type="InterPro" id="IPR008993">
    <property type="entry name" value="TIMP-like_OB-fold"/>
</dbReference>
<comment type="caution">
    <text evidence="1">The sequence shown here is derived from an EMBL/GenBank/DDBJ whole genome shotgun (WGS) entry which is preliminary data.</text>
</comment>
<evidence type="ECO:0008006" key="3">
    <source>
        <dbReference type="Google" id="ProtNLM"/>
    </source>
</evidence>
<evidence type="ECO:0000313" key="1">
    <source>
        <dbReference type="EMBL" id="PNQ75166.1"/>
    </source>
</evidence>
<name>A0A2K1E4F6_9FLAO</name>
<dbReference type="RefSeq" id="WP_103051015.1">
    <property type="nucleotide sequence ID" value="NZ_POWF01000001.1"/>
</dbReference>
<dbReference type="EMBL" id="POWF01000001">
    <property type="protein sequence ID" value="PNQ75166.1"/>
    <property type="molecule type" value="Genomic_DNA"/>
</dbReference>
<protein>
    <recommendedName>
        <fullName evidence="3">Tissue inhibitor of metalloproteinase</fullName>
    </recommendedName>
</protein>
<proteinExistence type="predicted"/>
<sequence>MKNILTILFIICIQQVYACVCRTVPLIDRIESSDFIAKAKILKVTADDENNSFHNIEIEIIDIFKGENLSKLKIYSALNSSCGFFTPENTTWLIFAKKDENGILSFGYCSGAKQIDRKFNSDRYPNAQKGYSRSIEQKIELLEFIKQKNIDPKNEFKLQITATNGCLKEFRGIEVKNEPFALYELTINNDLSIKNIKPLKEFDNSKLKSDLLKCISKSIKVHRKNKQIEIERQTKIIFALYYYPSGEDYESFIGKFNL</sequence>
<gene>
    <name evidence="1" type="ORF">C1T31_03250</name>
</gene>
<keyword evidence="2" id="KW-1185">Reference proteome</keyword>
<dbReference type="Proteomes" id="UP000236641">
    <property type="component" value="Unassembled WGS sequence"/>
</dbReference>
<evidence type="ECO:0000313" key="2">
    <source>
        <dbReference type="Proteomes" id="UP000236641"/>
    </source>
</evidence>
<dbReference type="AlphaFoldDB" id="A0A2K1E4F6"/>